<gene>
    <name evidence="1" type="ORF">FA02_0161</name>
</gene>
<accession>A0A0D5A1Y7</accession>
<dbReference type="EMBL" id="KJ947870">
    <property type="protein sequence ID" value="AJW30429.1"/>
    <property type="molecule type" value="Genomic_DNA"/>
</dbReference>
<name>A0A0D5A1Y7_PROMR</name>
<reference evidence="1" key="1">
    <citation type="submission" date="2014-06" db="EMBL/GenBank/DDBJ databases">
        <authorList>
            <person name="Berube P.M."/>
        </authorList>
    </citation>
    <scope>NUCLEOTIDE SEQUENCE</scope>
    <source>
        <strain evidence="1">P0902-H212</strain>
    </source>
</reference>
<protein>
    <submittedName>
        <fullName evidence="1">Uncharacterized protein</fullName>
    </submittedName>
</protein>
<organism evidence="1">
    <name type="scientific">Prochlorococcus marinus str. P0902-H212</name>
    <dbReference type="NCBI Taxonomy" id="1620696"/>
    <lineage>
        <taxon>Bacteria</taxon>
        <taxon>Bacillati</taxon>
        <taxon>Cyanobacteriota</taxon>
        <taxon>Cyanophyceae</taxon>
        <taxon>Synechococcales</taxon>
        <taxon>Prochlorococcaceae</taxon>
        <taxon>Prochlorococcus</taxon>
    </lineage>
</organism>
<evidence type="ECO:0000313" key="1">
    <source>
        <dbReference type="EMBL" id="AJW30429.1"/>
    </source>
</evidence>
<proteinExistence type="predicted"/>
<dbReference type="AlphaFoldDB" id="A0A0D5A1Y7"/>
<sequence>MGKFCRKHFENKLVMVQKIENKMATLEFSEAFQKYEALR</sequence>